<keyword evidence="5" id="KW-1185">Reference proteome</keyword>
<dbReference type="PANTHER" id="PTHR30576">
    <property type="entry name" value="COLANIC BIOSYNTHESIS UDP-GLUCOSE LIPID CARRIER TRANSFERASE"/>
    <property type="match status" value="1"/>
</dbReference>
<dbReference type="Pfam" id="PF02397">
    <property type="entry name" value="Bac_transf"/>
    <property type="match status" value="1"/>
</dbReference>
<dbReference type="GO" id="GO:0016780">
    <property type="term" value="F:phosphotransferase activity, for other substituted phosphate groups"/>
    <property type="evidence" value="ECO:0007669"/>
    <property type="project" value="TreeGrafter"/>
</dbReference>
<keyword evidence="2" id="KW-0812">Transmembrane</keyword>
<evidence type="ECO:0000313" key="4">
    <source>
        <dbReference type="EMBL" id="PWF99657.1"/>
    </source>
</evidence>
<dbReference type="Proteomes" id="UP000245080">
    <property type="component" value="Unassembled WGS sequence"/>
</dbReference>
<evidence type="ECO:0000259" key="3">
    <source>
        <dbReference type="Pfam" id="PF02397"/>
    </source>
</evidence>
<evidence type="ECO:0000313" key="5">
    <source>
        <dbReference type="Proteomes" id="UP000245080"/>
    </source>
</evidence>
<organism evidence="4 5">
    <name type="scientific">Levilactobacillus bambusae</name>
    <dbReference type="NCBI Taxonomy" id="2024736"/>
    <lineage>
        <taxon>Bacteria</taxon>
        <taxon>Bacillati</taxon>
        <taxon>Bacillota</taxon>
        <taxon>Bacilli</taxon>
        <taxon>Lactobacillales</taxon>
        <taxon>Lactobacillaceae</taxon>
        <taxon>Levilactobacillus</taxon>
    </lineage>
</organism>
<keyword evidence="2" id="KW-1133">Transmembrane helix</keyword>
<accession>A0A2V1MYU4</accession>
<dbReference type="AlphaFoldDB" id="A0A2V1MYU4"/>
<gene>
    <name evidence="4" type="ORF">DCM90_07525</name>
</gene>
<dbReference type="EMBL" id="QCXQ01000005">
    <property type="protein sequence ID" value="PWF99657.1"/>
    <property type="molecule type" value="Genomic_DNA"/>
</dbReference>
<evidence type="ECO:0000256" key="2">
    <source>
        <dbReference type="SAM" id="Phobius"/>
    </source>
</evidence>
<proteinExistence type="inferred from homology"/>
<feature type="domain" description="Bacterial sugar transferase" evidence="3">
    <location>
        <begin position="30"/>
        <end position="218"/>
    </location>
</feature>
<keyword evidence="2" id="KW-0472">Membrane</keyword>
<dbReference type="RefSeq" id="WP_109250758.1">
    <property type="nucleotide sequence ID" value="NZ_QCXQ01000005.1"/>
</dbReference>
<name>A0A2V1MYU4_9LACO</name>
<protein>
    <submittedName>
        <fullName evidence="4">Multidrug MFS transporter</fullName>
    </submittedName>
</protein>
<dbReference type="PANTHER" id="PTHR30576:SF10">
    <property type="entry name" value="SLL5057 PROTEIN"/>
    <property type="match status" value="1"/>
</dbReference>
<evidence type="ECO:0000256" key="1">
    <source>
        <dbReference type="ARBA" id="ARBA00006464"/>
    </source>
</evidence>
<feature type="transmembrane region" description="Helical" evidence="2">
    <location>
        <begin position="35"/>
        <end position="56"/>
    </location>
</feature>
<dbReference type="OrthoDB" id="9808602at2"/>
<sequence>MQITTPNTQRSVICLNPATVHRRPRYQFAKRTLDVLVSLAGLLLLSPLFLLIIVGLKHEDWRAPIFYRATRIGQNGQPFTMFKFRSMVPGAEQRFHEVADQNEVGGAMFKMKNDPRVTPLGASLRKFSLDELPQLFNVLAGKMTLVGPRPPLPNEYQQYTCYDKQRLYVKPGCTGLWQVTKRSAADFDEMVALDLHYIETASIKMDLKIMFKTVAIVAKPNAAY</sequence>
<comment type="caution">
    <text evidence="4">The sequence shown here is derived from an EMBL/GenBank/DDBJ whole genome shotgun (WGS) entry which is preliminary data.</text>
</comment>
<reference evidence="4 5" key="1">
    <citation type="journal article" date="2018" name="Int. J. Syst. Evol. Microbiol.">
        <title>Lactobacillus bambusae sp. nov., isolated from a traditional fermented Ma-bamboo shoots of Taiwan.</title>
        <authorList>
            <person name="Wang L.-T."/>
        </authorList>
    </citation>
    <scope>NUCLEOTIDE SEQUENCE [LARGE SCALE GENOMIC DNA]</scope>
    <source>
        <strain evidence="4 5">BS-W1</strain>
    </source>
</reference>
<dbReference type="InterPro" id="IPR003362">
    <property type="entry name" value="Bact_transf"/>
</dbReference>
<comment type="similarity">
    <text evidence="1">Belongs to the bacterial sugar transferase family.</text>
</comment>